<dbReference type="Pfam" id="PF07920">
    <property type="entry name" value="DUF1684"/>
    <property type="match status" value="1"/>
</dbReference>
<dbReference type="EMBL" id="UINC01184196">
    <property type="protein sequence ID" value="SVD95293.1"/>
    <property type="molecule type" value="Genomic_DNA"/>
</dbReference>
<sequence>MNPRVNEPRRTTNTSSLTLIASLCLGITACSPPEPDESNYITRLLDDRSYKDDVFKNGADSPVPLDRRSWMVPLRYYEPNLSYRVPAQLNFLDEQPIFDIPTSTGQIRQMRHIGHLEFVLEGEEYRLAALLSEGDGLFIPFRDQTNGND</sequence>
<proteinExistence type="predicted"/>
<name>A0A382ZIP6_9ZZZZ</name>
<dbReference type="InterPro" id="IPR012467">
    <property type="entry name" value="DUF1684"/>
</dbReference>
<dbReference type="PANTHER" id="PTHR41913:SF1">
    <property type="entry name" value="DUF1684 DOMAIN-CONTAINING PROTEIN"/>
    <property type="match status" value="1"/>
</dbReference>
<evidence type="ECO:0008006" key="2">
    <source>
        <dbReference type="Google" id="ProtNLM"/>
    </source>
</evidence>
<accession>A0A382ZIP6</accession>
<dbReference type="AlphaFoldDB" id="A0A382ZIP6"/>
<feature type="non-terminal residue" evidence="1">
    <location>
        <position position="149"/>
    </location>
</feature>
<reference evidence="1" key="1">
    <citation type="submission" date="2018-05" db="EMBL/GenBank/DDBJ databases">
        <authorList>
            <person name="Lanie J.A."/>
            <person name="Ng W.-L."/>
            <person name="Kazmierczak K.M."/>
            <person name="Andrzejewski T.M."/>
            <person name="Davidsen T.M."/>
            <person name="Wayne K.J."/>
            <person name="Tettelin H."/>
            <person name="Glass J.I."/>
            <person name="Rusch D."/>
            <person name="Podicherti R."/>
            <person name="Tsui H.-C.T."/>
            <person name="Winkler M.E."/>
        </authorList>
    </citation>
    <scope>NUCLEOTIDE SEQUENCE</scope>
</reference>
<gene>
    <name evidence="1" type="ORF">METZ01_LOCUS448147</name>
</gene>
<dbReference type="PANTHER" id="PTHR41913">
    <property type="entry name" value="DUF1684 DOMAIN-CONTAINING PROTEIN"/>
    <property type="match status" value="1"/>
</dbReference>
<organism evidence="1">
    <name type="scientific">marine metagenome</name>
    <dbReference type="NCBI Taxonomy" id="408172"/>
    <lineage>
        <taxon>unclassified sequences</taxon>
        <taxon>metagenomes</taxon>
        <taxon>ecological metagenomes</taxon>
    </lineage>
</organism>
<dbReference type="PROSITE" id="PS51257">
    <property type="entry name" value="PROKAR_LIPOPROTEIN"/>
    <property type="match status" value="1"/>
</dbReference>
<protein>
    <recommendedName>
        <fullName evidence="2">DUF1684 domain-containing protein</fullName>
    </recommendedName>
</protein>
<evidence type="ECO:0000313" key="1">
    <source>
        <dbReference type="EMBL" id="SVD95293.1"/>
    </source>
</evidence>